<dbReference type="PANTHER" id="PTHR45661">
    <property type="entry name" value="SURFACE ANTIGEN"/>
    <property type="match status" value="1"/>
</dbReference>
<dbReference type="InterPro" id="IPR026906">
    <property type="entry name" value="LRR_5"/>
</dbReference>
<dbReference type="Proteomes" id="UP000621237">
    <property type="component" value="Unassembled WGS sequence"/>
</dbReference>
<feature type="region of interest" description="Disordered" evidence="1">
    <location>
        <begin position="37"/>
        <end position="69"/>
    </location>
</feature>
<feature type="compositionally biased region" description="Acidic residues" evidence="1">
    <location>
        <begin position="52"/>
        <end position="69"/>
    </location>
</feature>
<comment type="caution">
    <text evidence="3">The sequence shown here is derived from an EMBL/GenBank/DDBJ whole genome shotgun (WGS) entry which is preliminary data.</text>
</comment>
<keyword evidence="2" id="KW-0732">Signal</keyword>
<evidence type="ECO:0000313" key="3">
    <source>
        <dbReference type="EMBL" id="MBC5654206.1"/>
    </source>
</evidence>
<name>A0ABR7EN60_9FIRM</name>
<feature type="signal peptide" evidence="2">
    <location>
        <begin position="1"/>
        <end position="24"/>
    </location>
</feature>
<feature type="chain" id="PRO_5046775402" evidence="2">
    <location>
        <begin position="25"/>
        <end position="557"/>
    </location>
</feature>
<accession>A0ABR7EN60</accession>
<evidence type="ECO:0000256" key="1">
    <source>
        <dbReference type="SAM" id="MobiDB-lite"/>
    </source>
</evidence>
<dbReference type="Gene3D" id="2.60.40.10">
    <property type="entry name" value="Immunoglobulins"/>
    <property type="match status" value="1"/>
</dbReference>
<dbReference type="InterPro" id="IPR036116">
    <property type="entry name" value="FN3_sf"/>
</dbReference>
<dbReference type="EMBL" id="JACOOV010000008">
    <property type="protein sequence ID" value="MBC5654206.1"/>
    <property type="molecule type" value="Genomic_DNA"/>
</dbReference>
<reference evidence="3 4" key="1">
    <citation type="submission" date="2020-08" db="EMBL/GenBank/DDBJ databases">
        <title>Genome public.</title>
        <authorList>
            <person name="Liu C."/>
            <person name="Sun Q."/>
        </authorList>
    </citation>
    <scope>NUCLEOTIDE SEQUENCE [LARGE SCALE GENOMIC DNA]</scope>
    <source>
        <strain evidence="3 4">M16</strain>
    </source>
</reference>
<organism evidence="3 4">
    <name type="scientific">Blautia lenta</name>
    <dbReference type="NCBI Taxonomy" id="2763029"/>
    <lineage>
        <taxon>Bacteria</taxon>
        <taxon>Bacillati</taxon>
        <taxon>Bacillota</taxon>
        <taxon>Clostridia</taxon>
        <taxon>Lachnospirales</taxon>
        <taxon>Lachnospiraceae</taxon>
        <taxon>Blautia</taxon>
    </lineage>
</organism>
<keyword evidence="4" id="KW-1185">Reference proteome</keyword>
<gene>
    <name evidence="3" type="ORF">H8R98_06655</name>
</gene>
<dbReference type="PANTHER" id="PTHR45661:SF3">
    <property type="entry name" value="IG-LIKE DOMAIN-CONTAINING PROTEIN"/>
    <property type="match status" value="1"/>
</dbReference>
<dbReference type="InterPro" id="IPR032675">
    <property type="entry name" value="LRR_dom_sf"/>
</dbReference>
<dbReference type="InterPro" id="IPR053139">
    <property type="entry name" value="Surface_bspA-like"/>
</dbReference>
<dbReference type="InterPro" id="IPR013783">
    <property type="entry name" value="Ig-like_fold"/>
</dbReference>
<dbReference type="SUPFAM" id="SSF49265">
    <property type="entry name" value="Fibronectin type III"/>
    <property type="match status" value="2"/>
</dbReference>
<dbReference type="RefSeq" id="WP_118137665.1">
    <property type="nucleotide sequence ID" value="NZ_JACOOV010000008.1"/>
</dbReference>
<evidence type="ECO:0000313" key="4">
    <source>
        <dbReference type="Proteomes" id="UP000621237"/>
    </source>
</evidence>
<proteinExistence type="predicted"/>
<evidence type="ECO:0000256" key="2">
    <source>
        <dbReference type="SAM" id="SignalP"/>
    </source>
</evidence>
<sequence length="557" mass="62683">MDRKKFIAVAISAALGLSGAPVYASESAVFSDGEVQEYGAEEEKQEFQTDSQDPETDTFQDEVESDAGTDGFVDEITEASSGAAESDANGFTYEYLKESDTYRLTKGTDTENVIIPYEYNGKVVSEVGERAFYGCVNIKTVKAEEGADRRKNRIRIDKSAFENCENLRKVSFDQGAKLESRAFYNCPKLWEYTGVSYYDSFDTEIEQDSFDADTKVIFRAGDNGIPETVKAFADKNRVFMEITDNDNYVLTDKDGTSYYDDWSEGDSRTFCVDCDDTKASVRVWSAVEVIGRKAFYGCSNVKKVLIERKTSTIESKAFAKCKNMSIIMPSGITAISDDAFDGASGITIYADKGSYAEKYAKKHNLTCKTTPAPTAVPVPKLKVSYDAKNGNATLNWTPVEYTFQYYIYRYDTATKKYKCVSKVDQNTTSYKPESPAGRTVKYKVRVRTLAGIYTDQYSKKSNTVTVQGRPGNVSDVSKKKKGKNLTFKWTKAKGAQGYILYRYDENARKYRKIKTIKNGNVTSYTDKTGKLNKNENYYVRAYCTTKDGTRLYGWYWA</sequence>
<protein>
    <submittedName>
        <fullName evidence="3">Leucine-rich repeat protein</fullName>
    </submittedName>
</protein>
<dbReference type="Pfam" id="PF13306">
    <property type="entry name" value="LRR_5"/>
    <property type="match status" value="2"/>
</dbReference>
<dbReference type="Gene3D" id="3.80.10.10">
    <property type="entry name" value="Ribonuclease Inhibitor"/>
    <property type="match status" value="1"/>
</dbReference>